<dbReference type="Gene3D" id="3.40.30.10">
    <property type="entry name" value="Glutaredoxin"/>
    <property type="match status" value="1"/>
</dbReference>
<keyword evidence="4" id="KW-1185">Reference proteome</keyword>
<dbReference type="Gene3D" id="1.20.1050.10">
    <property type="match status" value="1"/>
</dbReference>
<dbReference type="PANTHER" id="PTHR44051:SF8">
    <property type="entry name" value="GLUTATHIONE S-TRANSFERASE GSTA"/>
    <property type="match status" value="1"/>
</dbReference>
<proteinExistence type="predicted"/>
<accession>A0ABW3Z5P6</accession>
<dbReference type="CDD" id="cd03207">
    <property type="entry name" value="GST_C_8"/>
    <property type="match status" value="1"/>
</dbReference>
<evidence type="ECO:0000259" key="2">
    <source>
        <dbReference type="PROSITE" id="PS50405"/>
    </source>
</evidence>
<dbReference type="RefSeq" id="WP_378774750.1">
    <property type="nucleotide sequence ID" value="NZ_JBHTMX010000030.1"/>
</dbReference>
<sequence>MGELVLTTFDWVPEPPRGFVRDLRVRWAMEEAGLPYRVATTPFEPRDAGHLARQPFGQVPWLTDGDRVLFESGAILLHLGELSDVLLPSDPAGRGDAIQWVFAALNSVEAASLPWSLFRFADDDADTPGRRHLDAFLAQRLDHMERALGDRDWLAGRFSVADILMADVLRLVERFGGLDERPACRAYVARATVRPAFRKALADQLAGFAAADARRAGGA</sequence>
<protein>
    <submittedName>
        <fullName evidence="3">Glutathione S-transferase family protein</fullName>
    </submittedName>
</protein>
<comment type="caution">
    <text evidence="3">The sequence shown here is derived from an EMBL/GenBank/DDBJ whole genome shotgun (WGS) entry which is preliminary data.</text>
</comment>
<dbReference type="PROSITE" id="PS50404">
    <property type="entry name" value="GST_NTER"/>
    <property type="match status" value="1"/>
</dbReference>
<organism evidence="3 4">
    <name type="scientific">Methylopila musalis</name>
    <dbReference type="NCBI Taxonomy" id="1134781"/>
    <lineage>
        <taxon>Bacteria</taxon>
        <taxon>Pseudomonadati</taxon>
        <taxon>Pseudomonadota</taxon>
        <taxon>Alphaproteobacteria</taxon>
        <taxon>Hyphomicrobiales</taxon>
        <taxon>Methylopilaceae</taxon>
        <taxon>Methylopila</taxon>
    </lineage>
</organism>
<dbReference type="EMBL" id="JBHTMX010000030">
    <property type="protein sequence ID" value="MFD1331542.1"/>
    <property type="molecule type" value="Genomic_DNA"/>
</dbReference>
<reference evidence="4" key="1">
    <citation type="journal article" date="2019" name="Int. J. Syst. Evol. Microbiol.">
        <title>The Global Catalogue of Microorganisms (GCM) 10K type strain sequencing project: providing services to taxonomists for standard genome sequencing and annotation.</title>
        <authorList>
            <consortium name="The Broad Institute Genomics Platform"/>
            <consortium name="The Broad Institute Genome Sequencing Center for Infectious Disease"/>
            <person name="Wu L."/>
            <person name="Ma J."/>
        </authorList>
    </citation>
    <scope>NUCLEOTIDE SEQUENCE [LARGE SCALE GENOMIC DNA]</scope>
    <source>
        <strain evidence="4">CCUG 61696</strain>
    </source>
</reference>
<feature type="domain" description="GST N-terminal" evidence="1">
    <location>
        <begin position="24"/>
        <end position="87"/>
    </location>
</feature>
<dbReference type="SFLD" id="SFLDS00019">
    <property type="entry name" value="Glutathione_Transferase_(cytos"/>
    <property type="match status" value="1"/>
</dbReference>
<dbReference type="InterPro" id="IPR036249">
    <property type="entry name" value="Thioredoxin-like_sf"/>
</dbReference>
<feature type="domain" description="GST C-terminal" evidence="2">
    <location>
        <begin position="90"/>
        <end position="213"/>
    </location>
</feature>
<dbReference type="Proteomes" id="UP001597171">
    <property type="component" value="Unassembled WGS sequence"/>
</dbReference>
<dbReference type="SFLD" id="SFLDG00358">
    <property type="entry name" value="Main_(cytGST)"/>
    <property type="match status" value="1"/>
</dbReference>
<dbReference type="InterPro" id="IPR010987">
    <property type="entry name" value="Glutathione-S-Trfase_C-like"/>
</dbReference>
<evidence type="ECO:0000313" key="4">
    <source>
        <dbReference type="Proteomes" id="UP001597171"/>
    </source>
</evidence>
<dbReference type="Pfam" id="PF02798">
    <property type="entry name" value="GST_N"/>
    <property type="match status" value="1"/>
</dbReference>
<gene>
    <name evidence="3" type="ORF">ACFQ4O_05965</name>
</gene>
<name>A0ABW3Z5P6_9HYPH</name>
<evidence type="ECO:0000259" key="1">
    <source>
        <dbReference type="PROSITE" id="PS50404"/>
    </source>
</evidence>
<dbReference type="CDD" id="cd03046">
    <property type="entry name" value="GST_N_GTT1_like"/>
    <property type="match status" value="1"/>
</dbReference>
<dbReference type="InterPro" id="IPR004045">
    <property type="entry name" value="Glutathione_S-Trfase_N"/>
</dbReference>
<dbReference type="PANTHER" id="PTHR44051">
    <property type="entry name" value="GLUTATHIONE S-TRANSFERASE-RELATED"/>
    <property type="match status" value="1"/>
</dbReference>
<dbReference type="SUPFAM" id="SSF47616">
    <property type="entry name" value="GST C-terminal domain-like"/>
    <property type="match status" value="1"/>
</dbReference>
<dbReference type="SUPFAM" id="SSF52833">
    <property type="entry name" value="Thioredoxin-like"/>
    <property type="match status" value="1"/>
</dbReference>
<evidence type="ECO:0000313" key="3">
    <source>
        <dbReference type="EMBL" id="MFD1331542.1"/>
    </source>
</evidence>
<dbReference type="InterPro" id="IPR036282">
    <property type="entry name" value="Glutathione-S-Trfase_C_sf"/>
</dbReference>
<dbReference type="PROSITE" id="PS50405">
    <property type="entry name" value="GST_CTER"/>
    <property type="match status" value="1"/>
</dbReference>
<dbReference type="InterPro" id="IPR040079">
    <property type="entry name" value="Glutathione_S-Trfase"/>
</dbReference>